<gene>
    <name evidence="2" type="ORF">Pla144_40300</name>
</gene>
<organism evidence="2 3">
    <name type="scientific">Bythopirellula polymerisocia</name>
    <dbReference type="NCBI Taxonomy" id="2528003"/>
    <lineage>
        <taxon>Bacteria</taxon>
        <taxon>Pseudomonadati</taxon>
        <taxon>Planctomycetota</taxon>
        <taxon>Planctomycetia</taxon>
        <taxon>Pirellulales</taxon>
        <taxon>Lacipirellulaceae</taxon>
        <taxon>Bythopirellula</taxon>
    </lineage>
</organism>
<accession>A0A5C6CDD0</accession>
<evidence type="ECO:0000313" key="3">
    <source>
        <dbReference type="Proteomes" id="UP000318437"/>
    </source>
</evidence>
<proteinExistence type="predicted"/>
<feature type="compositionally biased region" description="Basic and acidic residues" evidence="1">
    <location>
        <begin position="7"/>
        <end position="20"/>
    </location>
</feature>
<protein>
    <submittedName>
        <fullName evidence="2">Uncharacterized protein</fullName>
    </submittedName>
</protein>
<sequence length="100" mass="11403">MVPVGRTDFRQNRKSRDSRQEPSLCLLNLVELLTLVPELALLGPANEDLAVLRRSAIVVRERALFKENLSYYNAVLKEAEARSLVPRDIEKELVYESPPI</sequence>
<dbReference type="EMBL" id="SJPS01000007">
    <property type="protein sequence ID" value="TWU22570.1"/>
    <property type="molecule type" value="Genomic_DNA"/>
</dbReference>
<evidence type="ECO:0000256" key="1">
    <source>
        <dbReference type="SAM" id="MobiDB-lite"/>
    </source>
</evidence>
<comment type="caution">
    <text evidence="2">The sequence shown here is derived from an EMBL/GenBank/DDBJ whole genome shotgun (WGS) entry which is preliminary data.</text>
</comment>
<evidence type="ECO:0000313" key="2">
    <source>
        <dbReference type="EMBL" id="TWU22570.1"/>
    </source>
</evidence>
<feature type="region of interest" description="Disordered" evidence="1">
    <location>
        <begin position="1"/>
        <end position="20"/>
    </location>
</feature>
<dbReference type="Proteomes" id="UP000318437">
    <property type="component" value="Unassembled WGS sequence"/>
</dbReference>
<reference evidence="2 3" key="1">
    <citation type="submission" date="2019-02" db="EMBL/GenBank/DDBJ databases">
        <title>Deep-cultivation of Planctomycetes and their phenomic and genomic characterization uncovers novel biology.</title>
        <authorList>
            <person name="Wiegand S."/>
            <person name="Jogler M."/>
            <person name="Boedeker C."/>
            <person name="Pinto D."/>
            <person name="Vollmers J."/>
            <person name="Rivas-Marin E."/>
            <person name="Kohn T."/>
            <person name="Peeters S.H."/>
            <person name="Heuer A."/>
            <person name="Rast P."/>
            <person name="Oberbeckmann S."/>
            <person name="Bunk B."/>
            <person name="Jeske O."/>
            <person name="Meyerdierks A."/>
            <person name="Storesund J.E."/>
            <person name="Kallscheuer N."/>
            <person name="Luecker S."/>
            <person name="Lage O.M."/>
            <person name="Pohl T."/>
            <person name="Merkel B.J."/>
            <person name="Hornburger P."/>
            <person name="Mueller R.-W."/>
            <person name="Bruemmer F."/>
            <person name="Labrenz M."/>
            <person name="Spormann A.M."/>
            <person name="Op Den Camp H."/>
            <person name="Overmann J."/>
            <person name="Amann R."/>
            <person name="Jetten M.S.M."/>
            <person name="Mascher T."/>
            <person name="Medema M.H."/>
            <person name="Devos D.P."/>
            <person name="Kaster A.-K."/>
            <person name="Ovreas L."/>
            <person name="Rohde M."/>
            <person name="Galperin M.Y."/>
            <person name="Jogler C."/>
        </authorList>
    </citation>
    <scope>NUCLEOTIDE SEQUENCE [LARGE SCALE GENOMIC DNA]</scope>
    <source>
        <strain evidence="2 3">Pla144</strain>
    </source>
</reference>
<keyword evidence="3" id="KW-1185">Reference proteome</keyword>
<dbReference type="AlphaFoldDB" id="A0A5C6CDD0"/>
<name>A0A5C6CDD0_9BACT</name>